<evidence type="ECO:0000313" key="4">
    <source>
        <dbReference type="Proteomes" id="UP000027135"/>
    </source>
</evidence>
<keyword evidence="1" id="KW-0880">Kelch repeat</keyword>
<dbReference type="Gene3D" id="2.120.10.80">
    <property type="entry name" value="Kelch-type beta propeller"/>
    <property type="match status" value="1"/>
</dbReference>
<dbReference type="eggNOG" id="KOG1072">
    <property type="taxonomic scope" value="Eukaryota"/>
</dbReference>
<dbReference type="STRING" id="136037.A0A067QLN8"/>
<dbReference type="PANTHER" id="PTHR46344:SF27">
    <property type="entry name" value="KELCH REPEAT SUPERFAMILY PROTEIN"/>
    <property type="match status" value="1"/>
</dbReference>
<protein>
    <submittedName>
        <fullName evidence="3">Kelch-like protein 10</fullName>
    </submittedName>
</protein>
<dbReference type="InParanoid" id="A0A067QLN8"/>
<dbReference type="EMBL" id="KK853188">
    <property type="protein sequence ID" value="KDR10055.1"/>
    <property type="molecule type" value="Genomic_DNA"/>
</dbReference>
<dbReference type="PANTHER" id="PTHR46344">
    <property type="entry name" value="OS02G0202900 PROTEIN"/>
    <property type="match status" value="1"/>
</dbReference>
<dbReference type="InterPro" id="IPR006652">
    <property type="entry name" value="Kelch_1"/>
</dbReference>
<dbReference type="Pfam" id="PF01344">
    <property type="entry name" value="Kelch_1"/>
    <property type="match status" value="3"/>
</dbReference>
<gene>
    <name evidence="3" type="ORF">L798_00281</name>
</gene>
<organism evidence="3 4">
    <name type="scientific">Zootermopsis nevadensis</name>
    <name type="common">Dampwood termite</name>
    <dbReference type="NCBI Taxonomy" id="136037"/>
    <lineage>
        <taxon>Eukaryota</taxon>
        <taxon>Metazoa</taxon>
        <taxon>Ecdysozoa</taxon>
        <taxon>Arthropoda</taxon>
        <taxon>Hexapoda</taxon>
        <taxon>Insecta</taxon>
        <taxon>Pterygota</taxon>
        <taxon>Neoptera</taxon>
        <taxon>Polyneoptera</taxon>
        <taxon>Dictyoptera</taxon>
        <taxon>Blattodea</taxon>
        <taxon>Blattoidea</taxon>
        <taxon>Termitoidae</taxon>
        <taxon>Termopsidae</taxon>
        <taxon>Zootermopsis</taxon>
    </lineage>
</organism>
<dbReference type="AlphaFoldDB" id="A0A067QLN8"/>
<reference evidence="3 4" key="1">
    <citation type="journal article" date="2014" name="Nat. Commun.">
        <title>Molecular traces of alternative social organization in a termite genome.</title>
        <authorList>
            <person name="Terrapon N."/>
            <person name="Li C."/>
            <person name="Robertson H.M."/>
            <person name="Ji L."/>
            <person name="Meng X."/>
            <person name="Booth W."/>
            <person name="Chen Z."/>
            <person name="Childers C.P."/>
            <person name="Glastad K.M."/>
            <person name="Gokhale K."/>
            <person name="Gowin J."/>
            <person name="Gronenberg W."/>
            <person name="Hermansen R.A."/>
            <person name="Hu H."/>
            <person name="Hunt B.G."/>
            <person name="Huylmans A.K."/>
            <person name="Khalil S.M."/>
            <person name="Mitchell R.D."/>
            <person name="Munoz-Torres M.C."/>
            <person name="Mustard J.A."/>
            <person name="Pan H."/>
            <person name="Reese J.T."/>
            <person name="Scharf M.E."/>
            <person name="Sun F."/>
            <person name="Vogel H."/>
            <person name="Xiao J."/>
            <person name="Yang W."/>
            <person name="Yang Z."/>
            <person name="Yang Z."/>
            <person name="Zhou J."/>
            <person name="Zhu J."/>
            <person name="Brent C.S."/>
            <person name="Elsik C.G."/>
            <person name="Goodisman M.A."/>
            <person name="Liberles D.A."/>
            <person name="Roe R.M."/>
            <person name="Vargo E.L."/>
            <person name="Vilcinskas A."/>
            <person name="Wang J."/>
            <person name="Bornberg-Bauer E."/>
            <person name="Korb J."/>
            <person name="Zhang G."/>
            <person name="Liebig J."/>
        </authorList>
    </citation>
    <scope>NUCLEOTIDE SEQUENCE [LARGE SCALE GENOMIC DNA]</scope>
    <source>
        <tissue evidence="3">Whole organism</tissue>
    </source>
</reference>
<accession>A0A067QLN8</accession>
<dbReference type="SUPFAM" id="SSF117281">
    <property type="entry name" value="Kelch motif"/>
    <property type="match status" value="1"/>
</dbReference>
<dbReference type="Proteomes" id="UP000027135">
    <property type="component" value="Unassembled WGS sequence"/>
</dbReference>
<dbReference type="InterPro" id="IPR015915">
    <property type="entry name" value="Kelch-typ_b-propeller"/>
</dbReference>
<evidence type="ECO:0000313" key="3">
    <source>
        <dbReference type="EMBL" id="KDR10055.1"/>
    </source>
</evidence>
<sequence length="176" mass="20056">MGGCRCDRTAESYDPKTNKWSWIAPMNTERSDGSAAALNDKMYVAGGCSVGDIQNSVEVYDPDTDLWTFVAPMHSGRWPFSCVEFHGCLYALGGHNLTSSKLSTEKYVPAEDTWTKIPYMNFYAYKLNAEVIDDMIFVITGYYDRTKFVPQVACFDDKENRWFVSLFLLLLESTRK</sequence>
<proteinExistence type="predicted"/>
<dbReference type="OMA" id="THAWSSI"/>
<keyword evidence="2" id="KW-0677">Repeat</keyword>
<name>A0A067QLN8_ZOONE</name>
<dbReference type="SMART" id="SM00612">
    <property type="entry name" value="Kelch"/>
    <property type="match status" value="3"/>
</dbReference>
<evidence type="ECO:0000256" key="1">
    <source>
        <dbReference type="ARBA" id="ARBA00022441"/>
    </source>
</evidence>
<evidence type="ECO:0000256" key="2">
    <source>
        <dbReference type="ARBA" id="ARBA00022737"/>
    </source>
</evidence>
<keyword evidence="4" id="KW-1185">Reference proteome</keyword>